<accession>A0A2W7RKE7</accession>
<feature type="domain" description="NodB homology" evidence="3">
    <location>
        <begin position="26"/>
        <end position="208"/>
    </location>
</feature>
<dbReference type="PANTHER" id="PTHR10587">
    <property type="entry name" value="GLYCOSYL TRANSFERASE-RELATED"/>
    <property type="match status" value="1"/>
</dbReference>
<evidence type="ECO:0000256" key="2">
    <source>
        <dbReference type="ARBA" id="ARBA00022801"/>
    </source>
</evidence>
<evidence type="ECO:0000256" key="1">
    <source>
        <dbReference type="ARBA" id="ARBA00022723"/>
    </source>
</evidence>
<dbReference type="InterPro" id="IPR002509">
    <property type="entry name" value="NODB_dom"/>
</dbReference>
<reference evidence="4 6" key="1">
    <citation type="submission" date="2018-06" db="EMBL/GenBank/DDBJ databases">
        <title>Genomic Encyclopedia of Archaeal and Bacterial Type Strains, Phase II (KMG-II): from individual species to whole genera.</title>
        <authorList>
            <person name="Goeker M."/>
        </authorList>
    </citation>
    <scope>NUCLEOTIDE SEQUENCE [LARGE SCALE GENOMIC DNA]</scope>
    <source>
        <strain evidence="4 6">DSM 22686</strain>
    </source>
</reference>
<dbReference type="OrthoDB" id="9812065at2"/>
<dbReference type="InterPro" id="IPR050248">
    <property type="entry name" value="Polysacc_deacetylase_ArnD"/>
</dbReference>
<dbReference type="GO" id="GO:0016810">
    <property type="term" value="F:hydrolase activity, acting on carbon-nitrogen (but not peptide) bonds"/>
    <property type="evidence" value="ECO:0007669"/>
    <property type="project" value="InterPro"/>
</dbReference>
<dbReference type="AlphaFoldDB" id="A0A2W7RKE7"/>
<dbReference type="GO" id="GO:0005975">
    <property type="term" value="P:carbohydrate metabolic process"/>
    <property type="evidence" value="ECO:0007669"/>
    <property type="project" value="InterPro"/>
</dbReference>
<keyword evidence="2" id="KW-0378">Hydrolase</keyword>
<keyword evidence="1" id="KW-0479">Metal-binding</keyword>
<dbReference type="InterPro" id="IPR011330">
    <property type="entry name" value="Glyco_hydro/deAcase_b/a-brl"/>
</dbReference>
<dbReference type="Pfam" id="PF01522">
    <property type="entry name" value="Polysacc_deac_1"/>
    <property type="match status" value="1"/>
</dbReference>
<gene>
    <name evidence="5" type="ORF">ESW18_12615</name>
    <name evidence="4" type="ORF">LV84_02425</name>
</gene>
<dbReference type="GO" id="GO:0016020">
    <property type="term" value="C:membrane"/>
    <property type="evidence" value="ECO:0007669"/>
    <property type="project" value="TreeGrafter"/>
</dbReference>
<dbReference type="SUPFAM" id="SSF88713">
    <property type="entry name" value="Glycoside hydrolase/deacetylase"/>
    <property type="match status" value="1"/>
</dbReference>
<evidence type="ECO:0000313" key="5">
    <source>
        <dbReference type="EMBL" id="TXD77137.1"/>
    </source>
</evidence>
<evidence type="ECO:0000313" key="4">
    <source>
        <dbReference type="EMBL" id="PZX56057.1"/>
    </source>
</evidence>
<dbReference type="EMBL" id="VORV01000008">
    <property type="protein sequence ID" value="TXD77137.1"/>
    <property type="molecule type" value="Genomic_DNA"/>
</dbReference>
<dbReference type="Proteomes" id="UP000321927">
    <property type="component" value="Unassembled WGS sequence"/>
</dbReference>
<dbReference type="PROSITE" id="PS51677">
    <property type="entry name" value="NODB"/>
    <property type="match status" value="1"/>
</dbReference>
<evidence type="ECO:0000313" key="7">
    <source>
        <dbReference type="Proteomes" id="UP000321927"/>
    </source>
</evidence>
<reference evidence="5 7" key="2">
    <citation type="submission" date="2019-08" db="EMBL/GenBank/DDBJ databases">
        <title>Genome of Algoriphagus ratkowskyi IC026.</title>
        <authorList>
            <person name="Bowman J.P."/>
        </authorList>
    </citation>
    <scope>NUCLEOTIDE SEQUENCE [LARGE SCALE GENOMIC DNA]</scope>
    <source>
        <strain evidence="5 7">IC026</strain>
    </source>
</reference>
<dbReference type="Gene3D" id="3.20.20.370">
    <property type="entry name" value="Glycoside hydrolase/deacetylase"/>
    <property type="match status" value="1"/>
</dbReference>
<keyword evidence="7" id="KW-1185">Reference proteome</keyword>
<dbReference type="RefSeq" id="WP_086501732.1">
    <property type="nucleotide sequence ID" value="NZ_MSSV01000009.1"/>
</dbReference>
<dbReference type="EMBL" id="QKZU01000008">
    <property type="protein sequence ID" value="PZX56057.1"/>
    <property type="molecule type" value="Genomic_DNA"/>
</dbReference>
<name>A0A2W7RKE7_9BACT</name>
<evidence type="ECO:0000313" key="6">
    <source>
        <dbReference type="Proteomes" id="UP000249115"/>
    </source>
</evidence>
<dbReference type="GO" id="GO:0046872">
    <property type="term" value="F:metal ion binding"/>
    <property type="evidence" value="ECO:0007669"/>
    <property type="project" value="UniProtKB-KW"/>
</dbReference>
<dbReference type="CDD" id="cd10917">
    <property type="entry name" value="CE4_NodB_like_6s_7s"/>
    <property type="match status" value="1"/>
</dbReference>
<sequence>MIWHTVPVLVQRLFPKRLWSKSAEEKTVYLTFDDGPVPGVTDYVLEELAKRDQKATFFIVGDNVARYPSLAQEIVSAGHKLGNHTFNHMNGWKTEKTIYLDNVELCDKVLGDVLGIKTKLFRPPYGLIKSSQAVEVSRFHQLVMWDMLSGDYDRNLKSEVVLKKSVQYTKPGTIAVFHDQIKTKELLPKILPQYLDFIQDMGWKADVL</sequence>
<protein>
    <submittedName>
        <fullName evidence="4">Peptidoglycan/xylan/chitin deacetylase (PgdA/CDA1 family)</fullName>
    </submittedName>
    <submittedName>
        <fullName evidence="5">Polysaccharide deacetylase family protein</fullName>
    </submittedName>
</protein>
<proteinExistence type="predicted"/>
<evidence type="ECO:0000259" key="3">
    <source>
        <dbReference type="PROSITE" id="PS51677"/>
    </source>
</evidence>
<dbReference type="Proteomes" id="UP000249115">
    <property type="component" value="Unassembled WGS sequence"/>
</dbReference>
<comment type="caution">
    <text evidence="4">The sequence shown here is derived from an EMBL/GenBank/DDBJ whole genome shotgun (WGS) entry which is preliminary data.</text>
</comment>
<organism evidence="4 6">
    <name type="scientific">Algoriphagus ratkowskyi</name>
    <dbReference type="NCBI Taxonomy" id="57028"/>
    <lineage>
        <taxon>Bacteria</taxon>
        <taxon>Pseudomonadati</taxon>
        <taxon>Bacteroidota</taxon>
        <taxon>Cytophagia</taxon>
        <taxon>Cytophagales</taxon>
        <taxon>Cyclobacteriaceae</taxon>
        <taxon>Algoriphagus</taxon>
    </lineage>
</organism>
<dbReference type="PANTHER" id="PTHR10587:SF133">
    <property type="entry name" value="CHITIN DEACETYLASE 1-RELATED"/>
    <property type="match status" value="1"/>
</dbReference>